<dbReference type="Gene3D" id="1.10.630.10">
    <property type="entry name" value="Cytochrome P450"/>
    <property type="match status" value="1"/>
</dbReference>
<keyword evidence="5 13" id="KW-0349">Heme</keyword>
<evidence type="ECO:0000256" key="6">
    <source>
        <dbReference type="ARBA" id="ARBA00022692"/>
    </source>
</evidence>
<evidence type="ECO:0000256" key="15">
    <source>
        <dbReference type="SAM" id="Phobius"/>
    </source>
</evidence>
<sequence length="505" mass="56655">MLPDMSQVQTEDSLTPGLRLKMPPLQLPVHYLAFIALSLALVIYQLWTRRKTSIADLPGPKPQSFLFGSVCEHQHDEVGAAELKWRAQYGDVYRVKGVLGTNRLFVSDPKAIRHIHHSGYIIRKQPFRNELSRLLVGAGLGTVDGENHRRHRRINSPAFGTNHARSYIPIVSSYATLSKVWQQKLKAEDSIVVDTPQYFSKFMLDVIGEVAFDYRFGASDGDAAGFSAALSSILPQIHAVPSDMQLFVFGLMEILPAKLVQLYMRHAPTAGLRNSRRVHNIISNVARRLVTEKAADLAAGKAKRDILSLLVKANASETPRTSLSEHEMLSQMHTIMQAGHETTANTLSWTIFELSQRQDVQNKLRAEIYEMERVMRARGQTEYTWTEFDAMPYTIAVMKETLRYHPVAFNNAREAVCDQVLPLSKPIVTKSGEMLTELPIAKDQIVVVSVAAYNRNEDVFGSDASVFNPERWLDGTVRTDVQLGPYANLMTFGSGHRACIGYRFA</sequence>
<keyword evidence="12 15" id="KW-0472">Membrane</keyword>
<proteinExistence type="inferred from homology"/>
<evidence type="ECO:0000256" key="12">
    <source>
        <dbReference type="ARBA" id="ARBA00023136"/>
    </source>
</evidence>
<evidence type="ECO:0000256" key="13">
    <source>
        <dbReference type="PIRSR" id="PIRSR602401-1"/>
    </source>
</evidence>
<feature type="binding site" description="axial binding residue" evidence="13">
    <location>
        <position position="499"/>
    </location>
    <ligand>
        <name>heme</name>
        <dbReference type="ChEBI" id="CHEBI:30413"/>
    </ligand>
    <ligandPart>
        <name>Fe</name>
        <dbReference type="ChEBI" id="CHEBI:18248"/>
    </ligandPart>
</feature>
<evidence type="ECO:0000256" key="4">
    <source>
        <dbReference type="ARBA" id="ARBA00010617"/>
    </source>
</evidence>
<dbReference type="SUPFAM" id="SSF48264">
    <property type="entry name" value="Cytochrome P450"/>
    <property type="match status" value="1"/>
</dbReference>
<comment type="cofactor">
    <cofactor evidence="1 13">
        <name>heme</name>
        <dbReference type="ChEBI" id="CHEBI:30413"/>
    </cofactor>
</comment>
<dbReference type="PRINTS" id="PR00385">
    <property type="entry name" value="P450"/>
</dbReference>
<evidence type="ECO:0000256" key="7">
    <source>
        <dbReference type="ARBA" id="ARBA00022723"/>
    </source>
</evidence>
<dbReference type="PRINTS" id="PR00463">
    <property type="entry name" value="EP450I"/>
</dbReference>
<protein>
    <submittedName>
        <fullName evidence="16">Cytochrome P450</fullName>
    </submittedName>
</protein>
<comment type="pathway">
    <text evidence="3">Secondary metabolite biosynthesis; terpenoid biosynthesis.</text>
</comment>
<dbReference type="PANTHER" id="PTHR24305">
    <property type="entry name" value="CYTOCHROME P450"/>
    <property type="match status" value="1"/>
</dbReference>
<dbReference type="Pfam" id="PF00067">
    <property type="entry name" value="p450"/>
    <property type="match status" value="1"/>
</dbReference>
<dbReference type="Proteomes" id="UP000613580">
    <property type="component" value="Unassembled WGS sequence"/>
</dbReference>
<organism evidence="16 17">
    <name type="scientific">Mycena chlorophos</name>
    <name type="common">Agaric fungus</name>
    <name type="synonym">Agaricus chlorophos</name>
    <dbReference type="NCBI Taxonomy" id="658473"/>
    <lineage>
        <taxon>Eukaryota</taxon>
        <taxon>Fungi</taxon>
        <taxon>Dikarya</taxon>
        <taxon>Basidiomycota</taxon>
        <taxon>Agaricomycotina</taxon>
        <taxon>Agaricomycetes</taxon>
        <taxon>Agaricomycetidae</taxon>
        <taxon>Agaricales</taxon>
        <taxon>Marasmiineae</taxon>
        <taxon>Mycenaceae</taxon>
        <taxon>Mycena</taxon>
    </lineage>
</organism>
<evidence type="ECO:0000313" key="17">
    <source>
        <dbReference type="Proteomes" id="UP000613580"/>
    </source>
</evidence>
<name>A0A8H6WHM1_MYCCL</name>
<evidence type="ECO:0000313" key="16">
    <source>
        <dbReference type="EMBL" id="KAF7318959.1"/>
    </source>
</evidence>
<dbReference type="GO" id="GO:0016705">
    <property type="term" value="F:oxidoreductase activity, acting on paired donors, with incorporation or reduction of molecular oxygen"/>
    <property type="evidence" value="ECO:0007669"/>
    <property type="project" value="InterPro"/>
</dbReference>
<keyword evidence="11 14" id="KW-0503">Monooxygenase</keyword>
<dbReference type="InterPro" id="IPR001128">
    <property type="entry name" value="Cyt_P450"/>
</dbReference>
<dbReference type="AlphaFoldDB" id="A0A8H6WHM1"/>
<evidence type="ECO:0000256" key="2">
    <source>
        <dbReference type="ARBA" id="ARBA00004370"/>
    </source>
</evidence>
<dbReference type="InterPro" id="IPR050121">
    <property type="entry name" value="Cytochrome_P450_monoxygenase"/>
</dbReference>
<gene>
    <name evidence="16" type="ORF">HMN09_00231700</name>
</gene>
<evidence type="ECO:0000256" key="11">
    <source>
        <dbReference type="ARBA" id="ARBA00023033"/>
    </source>
</evidence>
<dbReference type="InterPro" id="IPR017972">
    <property type="entry name" value="Cyt_P450_CS"/>
</dbReference>
<comment type="subcellular location">
    <subcellularLocation>
        <location evidence="2">Membrane</location>
    </subcellularLocation>
</comment>
<keyword evidence="6 15" id="KW-0812">Transmembrane</keyword>
<dbReference type="GO" id="GO:0016020">
    <property type="term" value="C:membrane"/>
    <property type="evidence" value="ECO:0007669"/>
    <property type="project" value="UniProtKB-SubCell"/>
</dbReference>
<keyword evidence="10 13" id="KW-0408">Iron</keyword>
<keyword evidence="8 15" id="KW-1133">Transmembrane helix</keyword>
<dbReference type="GO" id="GO:0004497">
    <property type="term" value="F:monooxygenase activity"/>
    <property type="evidence" value="ECO:0007669"/>
    <property type="project" value="UniProtKB-KW"/>
</dbReference>
<dbReference type="InterPro" id="IPR002401">
    <property type="entry name" value="Cyt_P450_E_grp-I"/>
</dbReference>
<evidence type="ECO:0000256" key="5">
    <source>
        <dbReference type="ARBA" id="ARBA00022617"/>
    </source>
</evidence>
<keyword evidence="9 14" id="KW-0560">Oxidoreductase</keyword>
<keyword evidence="7 13" id="KW-0479">Metal-binding</keyword>
<dbReference type="PROSITE" id="PS00086">
    <property type="entry name" value="CYTOCHROME_P450"/>
    <property type="match status" value="1"/>
</dbReference>
<evidence type="ECO:0000256" key="10">
    <source>
        <dbReference type="ARBA" id="ARBA00023004"/>
    </source>
</evidence>
<reference evidence="16" key="1">
    <citation type="submission" date="2020-05" db="EMBL/GenBank/DDBJ databases">
        <title>Mycena genomes resolve the evolution of fungal bioluminescence.</title>
        <authorList>
            <person name="Tsai I.J."/>
        </authorList>
    </citation>
    <scope>NUCLEOTIDE SEQUENCE</scope>
    <source>
        <strain evidence="16">110903Hualien_Pintung</strain>
    </source>
</reference>
<dbReference type="GO" id="GO:0005506">
    <property type="term" value="F:iron ion binding"/>
    <property type="evidence" value="ECO:0007669"/>
    <property type="project" value="InterPro"/>
</dbReference>
<comment type="similarity">
    <text evidence="4 14">Belongs to the cytochrome P450 family.</text>
</comment>
<evidence type="ECO:0000256" key="3">
    <source>
        <dbReference type="ARBA" id="ARBA00004721"/>
    </source>
</evidence>
<evidence type="ECO:0000256" key="9">
    <source>
        <dbReference type="ARBA" id="ARBA00023002"/>
    </source>
</evidence>
<evidence type="ECO:0000256" key="1">
    <source>
        <dbReference type="ARBA" id="ARBA00001971"/>
    </source>
</evidence>
<dbReference type="OrthoDB" id="1470350at2759"/>
<dbReference type="GO" id="GO:0020037">
    <property type="term" value="F:heme binding"/>
    <property type="evidence" value="ECO:0007669"/>
    <property type="project" value="InterPro"/>
</dbReference>
<evidence type="ECO:0000256" key="14">
    <source>
        <dbReference type="RuleBase" id="RU000461"/>
    </source>
</evidence>
<dbReference type="PANTHER" id="PTHR24305:SF166">
    <property type="entry name" value="CYTOCHROME P450 12A4, MITOCHONDRIAL-RELATED"/>
    <property type="match status" value="1"/>
</dbReference>
<accession>A0A8H6WHM1</accession>
<dbReference type="EMBL" id="JACAZE010000003">
    <property type="protein sequence ID" value="KAF7318959.1"/>
    <property type="molecule type" value="Genomic_DNA"/>
</dbReference>
<keyword evidence="17" id="KW-1185">Reference proteome</keyword>
<feature type="transmembrane region" description="Helical" evidence="15">
    <location>
        <begin position="29"/>
        <end position="47"/>
    </location>
</feature>
<dbReference type="InterPro" id="IPR036396">
    <property type="entry name" value="Cyt_P450_sf"/>
</dbReference>
<evidence type="ECO:0000256" key="8">
    <source>
        <dbReference type="ARBA" id="ARBA00022989"/>
    </source>
</evidence>
<comment type="caution">
    <text evidence="16">The sequence shown here is derived from an EMBL/GenBank/DDBJ whole genome shotgun (WGS) entry which is preliminary data.</text>
</comment>